<feature type="transmembrane region" description="Helical" evidence="1">
    <location>
        <begin position="1696"/>
        <end position="1713"/>
    </location>
</feature>
<sequence>MRAFWFLALVTTSSLLAGRANADFLADYLDDKTFGIEPGPCPGPTKNDDVCTGDWENLPPLAKEMEICLGDGICGKLGDLIESGVFTVWQLQCKNLEIADITMSHLVQDSDRLLSGSVSVEDIRMTCTGWIRIEDLKITLEGIGVIVTFEGEFTLDQSTLAEGISLDLGLEFRTDPSESLNEELPEELTIPYDQCLLEPNLGLELVSGSDGIEDLIVCLNTWCPVNFGLILGPGFTDIILALIIDVAEAVVSGIVCQLAEEAAVLGETGEPGPLGDALLQIKDQVDEWGLSEGQDVNLADLDASILATSPYTQVTQTELDNAIDFNASAAVEAVAVALNGWLGAPSDQPQYAPRPVVNELIDLVTDPAGSLAIDLVDLDAALEISIPLNVTNATVRLEYVQVVGLSTISTFEILDLGVEEPVDERLRRTFNNTLGIDEVSLQVRAYLQLERGDWVTESCQYPPPRNLCTSDASAFTFTFEVTVTDLFFETSVLAVVDPDQLSDLEVGQLIDVDFADEPFGAFSNALRCVSPAAYALNVTNLRASLGAIQNPKLIDFDGDGLSQLVTDAIELGTDLVKGALKTKFPGIANGPIRELVNEVLLEDVTLFGREAGTVCNPWRGPSGEGTYYVDFGGAAFSPVYALVNEGIGGDPIRDTDVDLNELLRTVLEYNEDTYPDFPLTSEGLDEGSWRLTDEYDSIGRFSAYATDDYLSFTDLTIGNLTSLYKLLLEESQVEGLNIGFGFGGAMEGGPVQPLSVAIQLRADVTTRDILEQAELKLVFNQMDFEMELTRFGISTDYLYGLTVTELQNIPCILAVLREFEFREVARMASAASISFEVTTLPSGSVGSNKVSEALQLLETEQPQERARALVNTLLDVGFNAVLESIEFVPQLQEVTSTLCAASDPLSDLLDNIPLSDFLPNVTAIVERCTGPILPLPSLQESENLVFPDEIPEEAINLQESATIELVRQGLGVLQGDTLAKVLTSLANSSGSALADLFELENPDDPEDGNATLALPLDFLGLELDFMDDFSPGFRAGVNSLRIVGFSRMLQSFSLLEPVSSLITRNRITFREDEAVEIIVGASLELAGEAVGEPVGSVVREDVNVSLFIQDINLVFDLVSAVDSSVVSNLTLSQFLQVDGDQVVSLSDHVIGCLLSAVYRNGLFLHSLELTLGTLAGVSLTSTQEILSEGMEKLLDAVVDITTYFYAEVTTNVFQNCVREYVNSALFATQSLLSCPPASSIAPPPLEGDDRILRLSTSELLNGFLSFWFDVVVPESYLSVNAAINAALDNLVFFDSTPRASGESDSFFQEIPLVYNGVQYGIVEVGLEDMTVRQLGTFTDLRPLVPMDSDGTPLYASSRSAYVNPRASATVPSAAQIPYTTRTNIMVSGPVEVSAKLTLNADGLFRDIPNMVNELQVTVAVSDVTIGLELVLMVDLVDLLQVQVKSFETLEQLPCALVPIKGLEPLDFNLSASDLGLTVGCAGTCDFPLINYLEDGRVFTNTNGDEISELFNTFIEYANGYLTTQGAQELIDAALSRTSDDCASVAAVAEDLLTFGELEKDDVATLFAYIFLGGCGVAAIAAACLVPLHRRRERDHKARKLAGVAPVDRDAELAGEMALLELRTSSLFQHPVTPPVARFLVPFVQIMNVVGLVIAIGFSDAANITLSATLFGATTQTVALVPFTLFSTINDTWNSGAWPLALLITVASCMWPIVKNLVLLFLWFAPTTIVGAERRHTVLEYLDMLGKWSFLDVFVIVITLAALRNYVVGAYWTSLSFLEDEVFITDINVTPENGLTLLCFVAALSLVINHVVIFFNNKVHASNRESEARAHGNEALLHKIPVLATHKVRVMSYRFAGTTASGQQRVVAPRAARALLGLLGMAFLFIIVGITLPLITFDLRGLLGLLLELVSEGSPRLASQLNLKTYSVLSMGAALGESPTDSTWEAVVITFFKMLYAISVYVGPLLLIVLLFALMVVPMDLGTGQGLFFWTKINSYWSGLEIYLVAIILTLLELGIVTQFITDFITNDVCSQAKAAIELAVADPDTNGVCFTIYSYLEPTAVVLFLGLFFQLVAFYIVTVIASAALADRNYAAYRNVHNDAKPKPMSRLNRWILRHCTQFESAALPSRATSRTAPDQGPFTLLDDESAFVDRPSGSGVCGGLSKWCCDFEKGQRSADARIAAWQKRFEVAGTVAESSASDDIQV</sequence>
<evidence type="ECO:0000313" key="4">
    <source>
        <dbReference type="Proteomes" id="UP000241890"/>
    </source>
</evidence>
<dbReference type="OrthoDB" id="47998at2759"/>
<feature type="transmembrane region" description="Helical" evidence="1">
    <location>
        <begin position="1749"/>
        <end position="1773"/>
    </location>
</feature>
<name>A0A2R5GN65_9STRA</name>
<dbReference type="InParanoid" id="A0A2R5GN65"/>
<dbReference type="Pfam" id="PF04403">
    <property type="entry name" value="PqiA"/>
    <property type="match status" value="1"/>
</dbReference>
<feature type="transmembrane region" description="Helical" evidence="1">
    <location>
        <begin position="1638"/>
        <end position="1657"/>
    </location>
</feature>
<keyword evidence="4" id="KW-1185">Reference proteome</keyword>
<feature type="signal peptide" evidence="2">
    <location>
        <begin position="1"/>
        <end position="22"/>
    </location>
</feature>
<evidence type="ECO:0000256" key="1">
    <source>
        <dbReference type="SAM" id="Phobius"/>
    </source>
</evidence>
<evidence type="ECO:0000313" key="3">
    <source>
        <dbReference type="EMBL" id="GBG32336.1"/>
    </source>
</evidence>
<keyword evidence="2" id="KW-0732">Signal</keyword>
<feature type="transmembrane region" description="Helical" evidence="1">
    <location>
        <begin position="1565"/>
        <end position="1587"/>
    </location>
</feature>
<dbReference type="InterPro" id="IPR007498">
    <property type="entry name" value="PqiA-like"/>
</dbReference>
<protein>
    <submittedName>
        <fullName evidence="3">Uncharacterized protein</fullName>
    </submittedName>
</protein>
<proteinExistence type="predicted"/>
<dbReference type="PANTHER" id="PTHR34730:SF1">
    <property type="entry name" value="PARAQUAT-INDUCIBLE PROTEIN A"/>
    <property type="match status" value="1"/>
</dbReference>
<dbReference type="EMBL" id="BEYU01000121">
    <property type="protein sequence ID" value="GBG32336.1"/>
    <property type="molecule type" value="Genomic_DNA"/>
</dbReference>
<dbReference type="Proteomes" id="UP000241890">
    <property type="component" value="Unassembled WGS sequence"/>
</dbReference>
<keyword evidence="1" id="KW-1133">Transmembrane helix</keyword>
<feature type="transmembrane region" description="Helical" evidence="1">
    <location>
        <begin position="2060"/>
        <end position="2085"/>
    </location>
</feature>
<organism evidence="3 4">
    <name type="scientific">Hondaea fermentalgiana</name>
    <dbReference type="NCBI Taxonomy" id="2315210"/>
    <lineage>
        <taxon>Eukaryota</taxon>
        <taxon>Sar</taxon>
        <taxon>Stramenopiles</taxon>
        <taxon>Bigyra</taxon>
        <taxon>Labyrinthulomycetes</taxon>
        <taxon>Thraustochytrida</taxon>
        <taxon>Thraustochytriidae</taxon>
        <taxon>Hondaea</taxon>
    </lineage>
</organism>
<dbReference type="PANTHER" id="PTHR34730">
    <property type="entry name" value="UNNAMED PRODUCT"/>
    <property type="match status" value="1"/>
</dbReference>
<feature type="transmembrane region" description="Helical" evidence="1">
    <location>
        <begin position="1953"/>
        <end position="1978"/>
    </location>
</feature>
<evidence type="ECO:0000256" key="2">
    <source>
        <dbReference type="SAM" id="SignalP"/>
    </source>
</evidence>
<keyword evidence="1" id="KW-0812">Transmembrane</keyword>
<feature type="chain" id="PRO_5015360114" evidence="2">
    <location>
        <begin position="23"/>
        <end position="2203"/>
    </location>
</feature>
<accession>A0A2R5GN65</accession>
<reference evidence="3 4" key="1">
    <citation type="submission" date="2017-12" db="EMBL/GenBank/DDBJ databases">
        <title>Sequencing, de novo assembly and annotation of complete genome of a new Thraustochytrid species, strain FCC1311.</title>
        <authorList>
            <person name="Sedici K."/>
            <person name="Godart F."/>
            <person name="Aiese Cigliano R."/>
            <person name="Sanseverino W."/>
            <person name="Barakat M."/>
            <person name="Ortet P."/>
            <person name="Marechal E."/>
            <person name="Cagnac O."/>
            <person name="Amato A."/>
        </authorList>
    </citation>
    <scope>NUCLEOTIDE SEQUENCE [LARGE SCALE GENOMIC DNA]</scope>
</reference>
<feature type="transmembrane region" description="Helical" evidence="1">
    <location>
        <begin position="1793"/>
        <end position="1814"/>
    </location>
</feature>
<feature type="transmembrane region" description="Helical" evidence="1">
    <location>
        <begin position="1999"/>
        <end position="2020"/>
    </location>
</feature>
<feature type="transmembrane region" description="Helical" evidence="1">
    <location>
        <begin position="1873"/>
        <end position="1896"/>
    </location>
</feature>
<comment type="caution">
    <text evidence="3">The sequence shown here is derived from an EMBL/GenBank/DDBJ whole genome shotgun (WGS) entry which is preliminary data.</text>
</comment>
<keyword evidence="1" id="KW-0472">Membrane</keyword>
<gene>
    <name evidence="3" type="ORF">FCC1311_085612</name>
</gene>